<dbReference type="InterPro" id="IPR014985">
    <property type="entry name" value="WbqC"/>
</dbReference>
<name>A0A3R9PXG1_9BACT</name>
<dbReference type="EMBL" id="RWIT01000005">
    <property type="protein sequence ID" value="RSK48310.1"/>
    <property type="molecule type" value="Genomic_DNA"/>
</dbReference>
<organism evidence="1 2">
    <name type="scientific">Hymenobacter rigui</name>
    <dbReference type="NCBI Taxonomy" id="334424"/>
    <lineage>
        <taxon>Bacteria</taxon>
        <taxon>Pseudomonadati</taxon>
        <taxon>Bacteroidota</taxon>
        <taxon>Cytophagia</taxon>
        <taxon>Cytophagales</taxon>
        <taxon>Hymenobacteraceae</taxon>
        <taxon>Hymenobacter</taxon>
    </lineage>
</organism>
<protein>
    <recommendedName>
        <fullName evidence="3">WbqC family protein</fullName>
    </recommendedName>
</protein>
<accession>A0A3R9PXG1</accession>
<dbReference type="Pfam" id="PF08889">
    <property type="entry name" value="WbqC"/>
    <property type="match status" value="1"/>
</dbReference>
<evidence type="ECO:0000313" key="2">
    <source>
        <dbReference type="Proteomes" id="UP000273500"/>
    </source>
</evidence>
<dbReference type="Proteomes" id="UP000273500">
    <property type="component" value="Unassembled WGS sequence"/>
</dbReference>
<dbReference type="OrthoDB" id="1523452at2"/>
<sequence>MPSILFESQYNPPIAFFAELLGSEALWLEAHDHYHKQTYRNRCLILTAQGVQALTVPVVDGNRSEKVLTSGIEIDYRQNWVHRHWRTLQTAYSGTPYFEYYADYLHDIYLQKPQRLFELNLLLLQFYFRCLRLRLPIHLTTEYLPPANKPTLLHSHPSALLLDRRDWLTPKAPTTVGPDRTSGRPYAQSFGKDFVPGLSILDLLFMQGPAAGSFLA</sequence>
<evidence type="ECO:0008006" key="3">
    <source>
        <dbReference type="Google" id="ProtNLM"/>
    </source>
</evidence>
<dbReference type="AlphaFoldDB" id="A0A3R9PXG1"/>
<keyword evidence="2" id="KW-1185">Reference proteome</keyword>
<proteinExistence type="predicted"/>
<comment type="caution">
    <text evidence="1">The sequence shown here is derived from an EMBL/GenBank/DDBJ whole genome shotgun (WGS) entry which is preliminary data.</text>
</comment>
<gene>
    <name evidence="1" type="ORF">EI291_11315</name>
</gene>
<dbReference type="RefSeq" id="WP_125419937.1">
    <property type="nucleotide sequence ID" value="NZ_RWIT01000005.1"/>
</dbReference>
<reference evidence="1 2" key="1">
    <citation type="submission" date="2018-12" db="EMBL/GenBank/DDBJ databases">
        <authorList>
            <person name="Feng G."/>
            <person name="Zhu H."/>
        </authorList>
    </citation>
    <scope>NUCLEOTIDE SEQUENCE [LARGE SCALE GENOMIC DNA]</scope>
    <source>
        <strain evidence="1 2">KCTC 12533</strain>
    </source>
</reference>
<evidence type="ECO:0000313" key="1">
    <source>
        <dbReference type="EMBL" id="RSK48310.1"/>
    </source>
</evidence>